<comment type="caution">
    <text evidence="1">The sequence shown here is derived from an EMBL/GenBank/DDBJ whole genome shotgun (WGS) entry which is preliminary data.</text>
</comment>
<sequence length="165" mass="18835">MNDVNIFQEFLNLEIRSNIKDPDIAAATGVTAAAVGKWMKKRKVKDEYLWPIADSLGDNRFKLAVFCYQNNLPTIMLELTSRYRNDDLSMVVGSQTEDMDSDEALEKLKVELSKPNPDIRIIEPRLIEMLETGIQMTLATFNIAKDYGVPIQKALIERSYHHARS</sequence>
<dbReference type="Proteomes" id="UP001596186">
    <property type="component" value="Unassembled WGS sequence"/>
</dbReference>
<name>A0ABW1UW72_9LACO</name>
<reference evidence="2" key="1">
    <citation type="journal article" date="2019" name="Int. J. Syst. Evol. Microbiol.">
        <title>The Global Catalogue of Microorganisms (GCM) 10K type strain sequencing project: providing services to taxonomists for standard genome sequencing and annotation.</title>
        <authorList>
            <consortium name="The Broad Institute Genomics Platform"/>
            <consortium name="The Broad Institute Genome Sequencing Center for Infectious Disease"/>
            <person name="Wu L."/>
            <person name="Ma J."/>
        </authorList>
    </citation>
    <scope>NUCLEOTIDE SEQUENCE [LARGE SCALE GENOMIC DNA]</scope>
    <source>
        <strain evidence="2">CCM 8895</strain>
    </source>
</reference>
<keyword evidence="2" id="KW-1185">Reference proteome</keyword>
<accession>A0ABW1UW72</accession>
<evidence type="ECO:0000313" key="2">
    <source>
        <dbReference type="Proteomes" id="UP001596186"/>
    </source>
</evidence>
<dbReference type="RefSeq" id="WP_125593021.1">
    <property type="nucleotide sequence ID" value="NZ_JBHSSN010000015.1"/>
</dbReference>
<proteinExistence type="predicted"/>
<dbReference type="EMBL" id="JBHSSN010000015">
    <property type="protein sequence ID" value="MFC6324003.1"/>
    <property type="molecule type" value="Genomic_DNA"/>
</dbReference>
<gene>
    <name evidence="1" type="ORF">ACFP1F_09655</name>
</gene>
<organism evidence="1 2">
    <name type="scientific">Companilactobacillus baiquanensis</name>
    <dbReference type="NCBI Taxonomy" id="2486005"/>
    <lineage>
        <taxon>Bacteria</taxon>
        <taxon>Bacillati</taxon>
        <taxon>Bacillota</taxon>
        <taxon>Bacilli</taxon>
        <taxon>Lactobacillales</taxon>
        <taxon>Lactobacillaceae</taxon>
        <taxon>Companilactobacillus</taxon>
    </lineage>
</organism>
<evidence type="ECO:0000313" key="1">
    <source>
        <dbReference type="EMBL" id="MFC6324003.1"/>
    </source>
</evidence>
<protein>
    <submittedName>
        <fullName evidence="1">Uncharacterized protein</fullName>
    </submittedName>
</protein>